<gene>
    <name evidence="5" type="ORF">FRACYDRAFT_180252</name>
</gene>
<dbReference type="KEGG" id="fcy:FRACYDRAFT_180252"/>
<dbReference type="PANTHER" id="PTHR12786:SF2">
    <property type="entry name" value="SPLICING FACTOR 3A SUBUNIT 3"/>
    <property type="match status" value="1"/>
</dbReference>
<dbReference type="Pfam" id="PF11931">
    <property type="entry name" value="SF3a60_Prp9_C"/>
    <property type="match status" value="1"/>
</dbReference>
<dbReference type="Proteomes" id="UP000095751">
    <property type="component" value="Unassembled WGS sequence"/>
</dbReference>
<accession>A0A1E7FT72</accession>
<sequence>MDEDLHGAAIGDSKGKTNSQGKEGNYDSDDDSDDEDTPIYNPKGVPLGWDGKPIPYWLFKLHGLNHFYKCEICGGESYRGRKNFETHFAEAKHLHGMKTLGIPNTKHFHGVTKIEDAQNLWKKLKDQLEQDQFDGTNGEEYEDSHGNVLSRATYEDLARQGLL</sequence>
<evidence type="ECO:0000256" key="1">
    <source>
        <dbReference type="ARBA" id="ARBA00004123"/>
    </source>
</evidence>
<dbReference type="GO" id="GO:0000398">
    <property type="term" value="P:mRNA splicing, via spliceosome"/>
    <property type="evidence" value="ECO:0007669"/>
    <property type="project" value="InterPro"/>
</dbReference>
<evidence type="ECO:0000256" key="2">
    <source>
        <dbReference type="ARBA" id="ARBA00023242"/>
    </source>
</evidence>
<dbReference type="InParanoid" id="A0A1E7FT72"/>
<comment type="subcellular location">
    <subcellularLocation>
        <location evidence="1">Nucleus</location>
    </subcellularLocation>
</comment>
<feature type="domain" description="Splicing factor SF3a60 /Prp9 subunit C-terminal" evidence="4">
    <location>
        <begin position="45"/>
        <end position="163"/>
    </location>
</feature>
<feature type="compositionally biased region" description="Acidic residues" evidence="3">
    <location>
        <begin position="26"/>
        <end position="37"/>
    </location>
</feature>
<feature type="region of interest" description="Disordered" evidence="3">
    <location>
        <begin position="1"/>
        <end position="44"/>
    </location>
</feature>
<evidence type="ECO:0000259" key="4">
    <source>
        <dbReference type="Pfam" id="PF11931"/>
    </source>
</evidence>
<proteinExistence type="predicted"/>
<protein>
    <recommendedName>
        <fullName evidence="4">Splicing factor SF3a60 /Prp9 subunit C-terminal domain-containing protein</fullName>
    </recommendedName>
</protein>
<keyword evidence="6" id="KW-1185">Reference proteome</keyword>
<organism evidence="5 6">
    <name type="scientific">Fragilariopsis cylindrus CCMP1102</name>
    <dbReference type="NCBI Taxonomy" id="635003"/>
    <lineage>
        <taxon>Eukaryota</taxon>
        <taxon>Sar</taxon>
        <taxon>Stramenopiles</taxon>
        <taxon>Ochrophyta</taxon>
        <taxon>Bacillariophyta</taxon>
        <taxon>Bacillariophyceae</taxon>
        <taxon>Bacillariophycidae</taxon>
        <taxon>Bacillariales</taxon>
        <taxon>Bacillariaceae</taxon>
        <taxon>Fragilariopsis</taxon>
    </lineage>
</organism>
<reference evidence="5 6" key="1">
    <citation type="submission" date="2016-09" db="EMBL/GenBank/DDBJ databases">
        <title>Extensive genetic diversity and differential bi-allelic expression allows diatom success in the polar Southern Ocean.</title>
        <authorList>
            <consortium name="DOE Joint Genome Institute"/>
            <person name="Mock T."/>
            <person name="Otillar R.P."/>
            <person name="Strauss J."/>
            <person name="Dupont C."/>
            <person name="Frickenhaus S."/>
            <person name="Maumus F."/>
            <person name="Mcmullan M."/>
            <person name="Sanges R."/>
            <person name="Schmutz J."/>
            <person name="Toseland A."/>
            <person name="Valas R."/>
            <person name="Veluchamy A."/>
            <person name="Ward B.J."/>
            <person name="Allen A."/>
            <person name="Barry K."/>
            <person name="Falciatore A."/>
            <person name="Ferrante M."/>
            <person name="Fortunato A.E."/>
            <person name="Gloeckner G."/>
            <person name="Gruber A."/>
            <person name="Hipkin R."/>
            <person name="Janech M."/>
            <person name="Kroth P."/>
            <person name="Leese F."/>
            <person name="Lindquist E."/>
            <person name="Lyon B.R."/>
            <person name="Martin J."/>
            <person name="Mayer C."/>
            <person name="Parker M."/>
            <person name="Quesneville H."/>
            <person name="Raymond J."/>
            <person name="Uhlig C."/>
            <person name="Valentin K.U."/>
            <person name="Worden A.Z."/>
            <person name="Armbrust E.V."/>
            <person name="Bowler C."/>
            <person name="Green B."/>
            <person name="Moulton V."/>
            <person name="Van Oosterhout C."/>
            <person name="Grigoriev I."/>
        </authorList>
    </citation>
    <scope>NUCLEOTIDE SEQUENCE [LARGE SCALE GENOMIC DNA]</scope>
    <source>
        <strain evidence="5 6">CCMP1102</strain>
    </source>
</reference>
<dbReference type="GO" id="GO:0005681">
    <property type="term" value="C:spliceosomal complex"/>
    <property type="evidence" value="ECO:0007669"/>
    <property type="project" value="InterPro"/>
</dbReference>
<evidence type="ECO:0000313" key="5">
    <source>
        <dbReference type="EMBL" id="OEU21295.1"/>
    </source>
</evidence>
<dbReference type="GO" id="GO:0003723">
    <property type="term" value="F:RNA binding"/>
    <property type="evidence" value="ECO:0007669"/>
    <property type="project" value="InterPro"/>
</dbReference>
<keyword evidence="2" id="KW-0539">Nucleus</keyword>
<dbReference type="InterPro" id="IPR024598">
    <property type="entry name" value="SF3a60/Prp9_C"/>
</dbReference>
<dbReference type="PANTHER" id="PTHR12786">
    <property type="entry name" value="SPLICING FACTOR SF3A-RELATED"/>
    <property type="match status" value="1"/>
</dbReference>
<dbReference type="EMBL" id="KV784354">
    <property type="protein sequence ID" value="OEU21295.1"/>
    <property type="molecule type" value="Genomic_DNA"/>
</dbReference>
<dbReference type="InterPro" id="IPR051421">
    <property type="entry name" value="RNA_Proc_DNA_Dmg_Regulator"/>
</dbReference>
<name>A0A1E7FT72_9STRA</name>
<dbReference type="AlphaFoldDB" id="A0A1E7FT72"/>
<evidence type="ECO:0000256" key="3">
    <source>
        <dbReference type="SAM" id="MobiDB-lite"/>
    </source>
</evidence>
<dbReference type="OrthoDB" id="2160351at2759"/>
<evidence type="ECO:0000313" key="6">
    <source>
        <dbReference type="Proteomes" id="UP000095751"/>
    </source>
</evidence>